<reference evidence="9" key="1">
    <citation type="submission" date="2016-10" db="EMBL/GenBank/DDBJ databases">
        <authorList>
            <person name="Varghese N."/>
            <person name="Submissions S."/>
        </authorList>
    </citation>
    <scope>NUCLEOTIDE SEQUENCE [LARGE SCALE GENOMIC DNA]</scope>
    <source>
        <strain evidence="9">OK042</strain>
    </source>
</reference>
<dbReference type="STRING" id="1884381.SAMN05518846_103282"/>
<keyword evidence="5 7" id="KW-1133">Transmembrane helix</keyword>
<name>A0A1I3R799_9BACL</name>
<keyword evidence="3" id="KW-1003">Cell membrane</keyword>
<dbReference type="CDD" id="cd06173">
    <property type="entry name" value="MFS_MefA_like"/>
    <property type="match status" value="1"/>
</dbReference>
<dbReference type="RefSeq" id="WP_092267273.1">
    <property type="nucleotide sequence ID" value="NZ_FORT01000003.1"/>
</dbReference>
<gene>
    <name evidence="8" type="ORF">SAMN05518846_103282</name>
</gene>
<evidence type="ECO:0000256" key="3">
    <source>
        <dbReference type="ARBA" id="ARBA00022475"/>
    </source>
</evidence>
<evidence type="ECO:0000256" key="7">
    <source>
        <dbReference type="SAM" id="Phobius"/>
    </source>
</evidence>
<protein>
    <submittedName>
        <fullName evidence="8">Predicted arabinose efflux permease, MFS family</fullName>
    </submittedName>
</protein>
<sequence length="423" mass="45243">MKTPKMFASLGIRDFRFLWLSTAMANSGQYAFTVAASWLIFSLSHSTALVGAAVFATMIPGVLFGPVIGVMVDRFDRKRLLSIALLCNACNTGCLAILSGVGVINPFVVITSAFFLGVFFNLQMTCTNAIMPDLIPKQSLFNATALQGSVQHGAGFLGSALASPLLVWVGPAAVFTLCFLLYTAACVQSQAISFRPAIRTYSAAPLSGNLFHPILEGIRYIRQTPILNLLIVMVGLHCLLTMAYTSLLPQFIRDDLAADGGIYGTLMMLIGLGAIIGNLSTASISTPRGQGILYLTMAVASGLSLFALGFTYTPVLAFIVGLTVGASQAVFMAINLSFLLQRTSDEYRGRVASVNFILASGAMAFGNFLYGSLSQMIPPKMNMLTTGGSFVILVVLMLIFSPTLRSFYQKPAQPKENQMSSVM</sequence>
<dbReference type="AlphaFoldDB" id="A0A1I3R799"/>
<keyword evidence="6 7" id="KW-0472">Membrane</keyword>
<dbReference type="PANTHER" id="PTHR23513:SF6">
    <property type="entry name" value="MAJOR FACILITATOR SUPERFAMILY ASSOCIATED DOMAIN-CONTAINING PROTEIN"/>
    <property type="match status" value="1"/>
</dbReference>
<feature type="transmembrane region" description="Helical" evidence="7">
    <location>
        <begin position="260"/>
        <end position="279"/>
    </location>
</feature>
<evidence type="ECO:0000256" key="1">
    <source>
        <dbReference type="ARBA" id="ARBA00004651"/>
    </source>
</evidence>
<feature type="transmembrane region" description="Helical" evidence="7">
    <location>
        <begin position="47"/>
        <end position="68"/>
    </location>
</feature>
<evidence type="ECO:0000313" key="9">
    <source>
        <dbReference type="Proteomes" id="UP000198915"/>
    </source>
</evidence>
<feature type="transmembrane region" description="Helical" evidence="7">
    <location>
        <begin position="390"/>
        <end position="408"/>
    </location>
</feature>
<feature type="transmembrane region" description="Helical" evidence="7">
    <location>
        <begin position="226"/>
        <end position="248"/>
    </location>
</feature>
<keyword evidence="2" id="KW-0813">Transport</keyword>
<keyword evidence="4 7" id="KW-0812">Transmembrane</keyword>
<evidence type="ECO:0000313" key="8">
    <source>
        <dbReference type="EMBL" id="SFJ41291.1"/>
    </source>
</evidence>
<evidence type="ECO:0000256" key="4">
    <source>
        <dbReference type="ARBA" id="ARBA00022692"/>
    </source>
</evidence>
<proteinExistence type="predicted"/>
<keyword evidence="9" id="KW-1185">Reference proteome</keyword>
<dbReference type="InterPro" id="IPR036259">
    <property type="entry name" value="MFS_trans_sf"/>
</dbReference>
<dbReference type="Pfam" id="PF05977">
    <property type="entry name" value="MFS_3"/>
    <property type="match status" value="1"/>
</dbReference>
<comment type="subcellular location">
    <subcellularLocation>
        <location evidence="1">Cell membrane</location>
        <topology evidence="1">Multi-pass membrane protein</topology>
    </subcellularLocation>
</comment>
<dbReference type="SUPFAM" id="SSF103473">
    <property type="entry name" value="MFS general substrate transporter"/>
    <property type="match status" value="1"/>
</dbReference>
<dbReference type="PANTHER" id="PTHR23513">
    <property type="entry name" value="INTEGRAL MEMBRANE EFFLUX PROTEIN-RELATED"/>
    <property type="match status" value="1"/>
</dbReference>
<evidence type="ECO:0000256" key="2">
    <source>
        <dbReference type="ARBA" id="ARBA00022448"/>
    </source>
</evidence>
<feature type="transmembrane region" description="Helical" evidence="7">
    <location>
        <begin position="168"/>
        <end position="187"/>
    </location>
</feature>
<dbReference type="Gene3D" id="1.20.1250.20">
    <property type="entry name" value="MFS general substrate transporter like domains"/>
    <property type="match status" value="1"/>
</dbReference>
<feature type="transmembrane region" description="Helical" evidence="7">
    <location>
        <begin position="316"/>
        <end position="340"/>
    </location>
</feature>
<dbReference type="Proteomes" id="UP000198915">
    <property type="component" value="Unassembled WGS sequence"/>
</dbReference>
<feature type="transmembrane region" description="Helical" evidence="7">
    <location>
        <begin position="20"/>
        <end position="41"/>
    </location>
</feature>
<dbReference type="InterPro" id="IPR010290">
    <property type="entry name" value="TM_effector"/>
</dbReference>
<feature type="transmembrane region" description="Helical" evidence="7">
    <location>
        <begin position="291"/>
        <end position="310"/>
    </location>
</feature>
<dbReference type="GO" id="GO:0005886">
    <property type="term" value="C:plasma membrane"/>
    <property type="evidence" value="ECO:0007669"/>
    <property type="project" value="UniProtKB-SubCell"/>
</dbReference>
<accession>A0A1I3R799</accession>
<feature type="transmembrane region" description="Helical" evidence="7">
    <location>
        <begin position="352"/>
        <end position="370"/>
    </location>
</feature>
<organism evidence="8 9">
    <name type="scientific">Brevibacillus centrosporus</name>
    <dbReference type="NCBI Taxonomy" id="54910"/>
    <lineage>
        <taxon>Bacteria</taxon>
        <taxon>Bacillati</taxon>
        <taxon>Bacillota</taxon>
        <taxon>Bacilli</taxon>
        <taxon>Bacillales</taxon>
        <taxon>Paenibacillaceae</taxon>
        <taxon>Brevibacillus</taxon>
    </lineage>
</organism>
<evidence type="ECO:0000256" key="5">
    <source>
        <dbReference type="ARBA" id="ARBA00022989"/>
    </source>
</evidence>
<evidence type="ECO:0000256" key="6">
    <source>
        <dbReference type="ARBA" id="ARBA00023136"/>
    </source>
</evidence>
<dbReference type="EMBL" id="FORT01000003">
    <property type="protein sequence ID" value="SFJ41291.1"/>
    <property type="molecule type" value="Genomic_DNA"/>
</dbReference>